<feature type="compositionally biased region" description="Basic and acidic residues" evidence="2">
    <location>
        <begin position="287"/>
        <end position="303"/>
    </location>
</feature>
<dbReference type="AlphaFoldDB" id="G0WD39"/>
<dbReference type="OMA" id="RMLYFKY"/>
<dbReference type="RefSeq" id="XP_003670943.1">
    <property type="nucleotide sequence ID" value="XM_003670895.1"/>
</dbReference>
<evidence type="ECO:0000313" key="4">
    <source>
        <dbReference type="Proteomes" id="UP000000689"/>
    </source>
</evidence>
<feature type="compositionally biased region" description="Pro residues" evidence="2">
    <location>
        <begin position="362"/>
        <end position="373"/>
    </location>
</feature>
<accession>G0WD39</accession>
<dbReference type="STRING" id="1071378.G0WD39"/>
<proteinExistence type="predicted"/>
<keyword evidence="4" id="KW-1185">Reference proteome</keyword>
<dbReference type="PANTHER" id="PTHR15141">
    <property type="entry name" value="TRANSCRIPTION ELONGATION FACTOR B POLYPEPTIDE 3"/>
    <property type="match status" value="1"/>
</dbReference>
<feature type="coiled-coil region" evidence="1">
    <location>
        <begin position="199"/>
        <end position="226"/>
    </location>
</feature>
<dbReference type="eggNOG" id="KOG2821">
    <property type="taxonomic scope" value="Eukaryota"/>
</dbReference>
<evidence type="ECO:0000313" key="3">
    <source>
        <dbReference type="EMBL" id="CCD25700.1"/>
    </source>
</evidence>
<gene>
    <name evidence="3" type="primary">NDAI0F03820</name>
    <name evidence="3" type="ordered locus">NDAI_0F03820</name>
</gene>
<dbReference type="InterPro" id="IPR010684">
    <property type="entry name" value="RNA_pol_II_trans_fac_SIII_A"/>
</dbReference>
<feature type="compositionally biased region" description="Low complexity" evidence="2">
    <location>
        <begin position="307"/>
        <end position="320"/>
    </location>
</feature>
<dbReference type="GeneID" id="11497038"/>
<dbReference type="GO" id="GO:0006368">
    <property type="term" value="P:transcription elongation by RNA polymerase II"/>
    <property type="evidence" value="ECO:0007669"/>
    <property type="project" value="InterPro"/>
</dbReference>
<feature type="compositionally biased region" description="Basic and acidic residues" evidence="2">
    <location>
        <begin position="391"/>
        <end position="405"/>
    </location>
</feature>
<dbReference type="Pfam" id="PF06881">
    <property type="entry name" value="Elongin_A"/>
    <property type="match status" value="1"/>
</dbReference>
<dbReference type="GO" id="GO:0070449">
    <property type="term" value="C:elongin complex"/>
    <property type="evidence" value="ECO:0007669"/>
    <property type="project" value="InterPro"/>
</dbReference>
<keyword evidence="1" id="KW-0175">Coiled coil</keyword>
<dbReference type="HOGENOM" id="CLU_062289_0_0_1"/>
<organism evidence="3 4">
    <name type="scientific">Naumovozyma dairenensis (strain ATCC 10597 / BCRC 20456 / CBS 421 / NBRC 0211 / NRRL Y-12639)</name>
    <name type="common">Saccharomyces dairenensis</name>
    <dbReference type="NCBI Taxonomy" id="1071378"/>
    <lineage>
        <taxon>Eukaryota</taxon>
        <taxon>Fungi</taxon>
        <taxon>Dikarya</taxon>
        <taxon>Ascomycota</taxon>
        <taxon>Saccharomycotina</taxon>
        <taxon>Saccharomycetes</taxon>
        <taxon>Saccharomycetales</taxon>
        <taxon>Saccharomycetaceae</taxon>
        <taxon>Naumovozyma</taxon>
    </lineage>
</organism>
<evidence type="ECO:0000256" key="2">
    <source>
        <dbReference type="SAM" id="MobiDB-lite"/>
    </source>
</evidence>
<dbReference type="EMBL" id="HE580272">
    <property type="protein sequence ID" value="CCD25700.1"/>
    <property type="molecule type" value="Genomic_DNA"/>
</dbReference>
<reference evidence="3 4" key="1">
    <citation type="journal article" date="2011" name="Proc. Natl. Acad. Sci. U.S.A.">
        <title>Evolutionary erosion of yeast sex chromosomes by mating-type switching accidents.</title>
        <authorList>
            <person name="Gordon J.L."/>
            <person name="Armisen D."/>
            <person name="Proux-Wera E."/>
            <person name="Oheigeartaigh S.S."/>
            <person name="Byrne K.P."/>
            <person name="Wolfe K.H."/>
        </authorList>
    </citation>
    <scope>NUCLEOTIDE SEQUENCE [LARGE SCALE GENOMIC DNA]</scope>
    <source>
        <strain evidence="4">ATCC 10597 / BCRC 20456 / CBS 421 / NBRC 0211 / NRRL Y-12639</strain>
    </source>
</reference>
<protein>
    <recommendedName>
        <fullName evidence="5">Elongin-A</fullName>
    </recommendedName>
</protein>
<feature type="region of interest" description="Disordered" evidence="2">
    <location>
        <begin position="268"/>
        <end position="405"/>
    </location>
</feature>
<evidence type="ECO:0008006" key="5">
    <source>
        <dbReference type="Google" id="ProtNLM"/>
    </source>
</evidence>
<evidence type="ECO:0000256" key="1">
    <source>
        <dbReference type="SAM" id="Coils"/>
    </source>
</evidence>
<dbReference type="OrthoDB" id="21513at2759"/>
<dbReference type="PANTHER" id="PTHR15141:SF76">
    <property type="entry name" value="TRANSCRIPTION ELONGATION FACTOR B POLYPEPTIDE 3"/>
    <property type="match status" value="1"/>
</dbReference>
<name>G0WD39_NAUDC</name>
<dbReference type="InterPro" id="IPR051870">
    <property type="entry name" value="Elongin-A_domain"/>
</dbReference>
<feature type="coiled-coil region" evidence="1">
    <location>
        <begin position="139"/>
        <end position="173"/>
    </location>
</feature>
<dbReference type="Gene3D" id="6.10.250.3180">
    <property type="match status" value="1"/>
</dbReference>
<dbReference type="KEGG" id="ndi:NDAI_0F03820"/>
<sequence length="405" mass="46734">MKTLFELAKLSLMRNINVLEDIGDVPFRLIADVLNIVSKEQLNKLEERSLFLVFEDDELWLKFIQKYYPTHVHEQFVSKKDTIIHYYMNFIRKNHPDILPMGSLEDSNMKELIDSFFKDLIKKDIKKNKYRVPYRMLYFKYLNDDIKKQERSAEKLRLQMNQLKTEREQNKTIEVGSVYIPRDSSRNYRKPVFTNVGSSKILNRTLQEESQRLRKLNEERKRVNKGNQERLKKGIIRTPVSRRAFGGGVGVGVGVGIGSGHIEEVNQLRPVSSKFQKPEPSSSSIRSSHDCDTTPREQNDRSVRPNSGSSSLSPSGPSPSTQDTIKRGSAVKSPLRKRGRDQPSIFLNRKRGPPRTNSKSPENPPNIPVIPSPPRRERIKDRTNTASSIEEASKRKLSLKDYLKK</sequence>
<dbReference type="Proteomes" id="UP000000689">
    <property type="component" value="Chromosome 6"/>
</dbReference>
<feature type="compositionally biased region" description="Basic and acidic residues" evidence="2">
    <location>
        <begin position="374"/>
        <end position="383"/>
    </location>
</feature>